<evidence type="ECO:0000313" key="1">
    <source>
        <dbReference type="EMBL" id="TCC42907.1"/>
    </source>
</evidence>
<dbReference type="Proteomes" id="UP000293342">
    <property type="component" value="Unassembled WGS sequence"/>
</dbReference>
<organism evidence="1 2">
    <name type="scientific">Kribbella capetownensis</name>
    <dbReference type="NCBI Taxonomy" id="1572659"/>
    <lineage>
        <taxon>Bacteria</taxon>
        <taxon>Bacillati</taxon>
        <taxon>Actinomycetota</taxon>
        <taxon>Actinomycetes</taxon>
        <taxon>Propionibacteriales</taxon>
        <taxon>Kribbellaceae</taxon>
        <taxon>Kribbella</taxon>
    </lineage>
</organism>
<proteinExistence type="predicted"/>
<dbReference type="RefSeq" id="WP_131518665.1">
    <property type="nucleotide sequence ID" value="NZ_SJKD01000012.1"/>
</dbReference>
<dbReference type="EMBL" id="SJKD01000012">
    <property type="protein sequence ID" value="TCC42907.1"/>
    <property type="molecule type" value="Genomic_DNA"/>
</dbReference>
<name>A0A4R0JAE5_9ACTN</name>
<sequence length="107" mass="10723">MPGQEEYDKLEGRIVRLEQQVTTRSEPDIQDITAEEFRIYLKVRDILAQLIGPGSGCAPGRFGSGVAAGGTGCAPGVIGPGDDVGGSGCAPGGFGGGAVGRFGDLGG</sequence>
<keyword evidence="2" id="KW-1185">Reference proteome</keyword>
<gene>
    <name evidence="1" type="ORF">E0H75_38520</name>
</gene>
<comment type="caution">
    <text evidence="1">The sequence shown here is derived from an EMBL/GenBank/DDBJ whole genome shotgun (WGS) entry which is preliminary data.</text>
</comment>
<evidence type="ECO:0000313" key="2">
    <source>
        <dbReference type="Proteomes" id="UP000293342"/>
    </source>
</evidence>
<protein>
    <submittedName>
        <fullName evidence="1">Uncharacterized protein</fullName>
    </submittedName>
</protein>
<reference evidence="1 2" key="1">
    <citation type="submission" date="2019-02" db="EMBL/GenBank/DDBJ databases">
        <title>Kribbella capetownensis sp. nov. and Kribbella speibonae sp. nov., isolated from soil.</title>
        <authorList>
            <person name="Curtis S.M."/>
            <person name="Norton I."/>
            <person name="Everest G.J."/>
            <person name="Meyers P.R."/>
        </authorList>
    </citation>
    <scope>NUCLEOTIDE SEQUENCE [LARGE SCALE GENOMIC DNA]</scope>
    <source>
        <strain evidence="1 2">YM53</strain>
    </source>
</reference>
<dbReference type="AlphaFoldDB" id="A0A4R0JAE5"/>
<accession>A0A4R0JAE5</accession>